<dbReference type="RefSeq" id="WP_289504664.1">
    <property type="nucleotide sequence ID" value="NZ_CP116805.1"/>
</dbReference>
<dbReference type="SFLD" id="SFLDG01132">
    <property type="entry name" value="C1.5.3:_5'-Nucleotidase_Like"/>
    <property type="match status" value="1"/>
</dbReference>
<name>A0AAF0BI43_9PROT</name>
<evidence type="ECO:0000313" key="2">
    <source>
        <dbReference type="Proteomes" id="UP001217500"/>
    </source>
</evidence>
<dbReference type="Proteomes" id="UP001217500">
    <property type="component" value="Chromosome"/>
</dbReference>
<organism evidence="1 2">
    <name type="scientific">Gimibacter soli</name>
    <dbReference type="NCBI Taxonomy" id="3024400"/>
    <lineage>
        <taxon>Bacteria</taxon>
        <taxon>Pseudomonadati</taxon>
        <taxon>Pseudomonadota</taxon>
        <taxon>Alphaproteobacteria</taxon>
        <taxon>Kordiimonadales</taxon>
        <taxon>Temperatibacteraceae</taxon>
        <taxon>Gimibacter</taxon>
    </lineage>
</organism>
<dbReference type="EMBL" id="CP116805">
    <property type="protein sequence ID" value="WCL54928.1"/>
    <property type="molecule type" value="Genomic_DNA"/>
</dbReference>
<reference evidence="1" key="1">
    <citation type="submission" date="2023-01" db="EMBL/GenBank/DDBJ databases">
        <title>The genome sequence of Kordiimonadaceae bacterium 6D33.</title>
        <authorList>
            <person name="Liu Y."/>
        </authorList>
    </citation>
    <scope>NUCLEOTIDE SEQUENCE</scope>
    <source>
        <strain evidence="1">6D33</strain>
    </source>
</reference>
<protein>
    <submittedName>
        <fullName evidence="1">Pyrimidine 5'-nucleotidase</fullName>
    </submittedName>
</protein>
<dbReference type="SFLD" id="SFLDG01129">
    <property type="entry name" value="C1.5:_HAD__Beta-PGM__Phosphata"/>
    <property type="match status" value="1"/>
</dbReference>
<dbReference type="PANTHER" id="PTHR12725:SF117">
    <property type="entry name" value="HALOACID DEHALOGENASE-LIKE HYDROLASE"/>
    <property type="match status" value="1"/>
</dbReference>
<dbReference type="Pfam" id="PF00702">
    <property type="entry name" value="Hydrolase"/>
    <property type="match status" value="1"/>
</dbReference>
<dbReference type="AlphaFoldDB" id="A0AAF0BI43"/>
<dbReference type="Gene3D" id="3.40.50.1000">
    <property type="entry name" value="HAD superfamily/HAD-like"/>
    <property type="match status" value="1"/>
</dbReference>
<proteinExistence type="predicted"/>
<dbReference type="InterPro" id="IPR036412">
    <property type="entry name" value="HAD-like_sf"/>
</dbReference>
<dbReference type="InterPro" id="IPR010237">
    <property type="entry name" value="Pyr-5-nucltdase"/>
</dbReference>
<dbReference type="Gene3D" id="1.10.150.450">
    <property type="match status" value="1"/>
</dbReference>
<dbReference type="NCBIfam" id="TIGR01509">
    <property type="entry name" value="HAD-SF-IA-v3"/>
    <property type="match status" value="1"/>
</dbReference>
<dbReference type="PANTHER" id="PTHR12725">
    <property type="entry name" value="HALOACID DEHALOGENASE-LIKE HYDROLASE"/>
    <property type="match status" value="1"/>
</dbReference>
<dbReference type="NCBIfam" id="TIGR01993">
    <property type="entry name" value="Pyr-5-nucltdase"/>
    <property type="match status" value="1"/>
</dbReference>
<accession>A0AAF0BI43</accession>
<keyword evidence="2" id="KW-1185">Reference proteome</keyword>
<gene>
    <name evidence="1" type="ORF">PH603_04045</name>
</gene>
<dbReference type="InterPro" id="IPR023214">
    <property type="entry name" value="HAD_sf"/>
</dbReference>
<dbReference type="InterPro" id="IPR006439">
    <property type="entry name" value="HAD-SF_hydro_IA"/>
</dbReference>
<sequence>MNEYNAALHPDQRDTWVFDLDNTLYPAECDLFSQIDRNIGTYVADLLKLSPEDARKVQKGYLLEHGTTLKGLMVNYSVDPHHYLAAVHDIDFSPIRPDPHLKAAIDRLPGKKYVFTNADRPYAEEVLQRLGLVDTFSGLFDIHDAELHPKPVIETYHQFLKDHGVNPARAVMFEDMARNLIPAHALGMGTVWIDTGSPWSRADHDPALIHAETDGLTGWLDAYSRAVEKHHS</sequence>
<dbReference type="KEGG" id="gso:PH603_04045"/>
<dbReference type="SUPFAM" id="SSF56784">
    <property type="entry name" value="HAD-like"/>
    <property type="match status" value="1"/>
</dbReference>
<evidence type="ECO:0000313" key="1">
    <source>
        <dbReference type="EMBL" id="WCL54928.1"/>
    </source>
</evidence>
<dbReference type="SFLD" id="SFLDS00003">
    <property type="entry name" value="Haloacid_Dehalogenase"/>
    <property type="match status" value="1"/>
</dbReference>